<feature type="coiled-coil region" evidence="1">
    <location>
        <begin position="338"/>
        <end position="365"/>
    </location>
</feature>
<evidence type="ECO:0000259" key="3">
    <source>
        <dbReference type="Pfam" id="PF25770"/>
    </source>
</evidence>
<evidence type="ECO:0000313" key="4">
    <source>
        <dbReference type="EMBL" id="KAJ8036612.1"/>
    </source>
</evidence>
<comment type="caution">
    <text evidence="4">The sequence shown here is derived from an EMBL/GenBank/DDBJ whole genome shotgun (WGS) entry which is preliminary data.</text>
</comment>
<proteinExistence type="predicted"/>
<dbReference type="InterPro" id="IPR057659">
    <property type="entry name" value="CEP152_CC"/>
</dbReference>
<reference evidence="4" key="1">
    <citation type="submission" date="2021-10" db="EMBL/GenBank/DDBJ databases">
        <title>Tropical sea cucumber genome reveals ecological adaptation and Cuvierian tubules defense mechanism.</title>
        <authorList>
            <person name="Chen T."/>
        </authorList>
    </citation>
    <scope>NUCLEOTIDE SEQUENCE</scope>
    <source>
        <strain evidence="4">Nanhai2018</strain>
        <tissue evidence="4">Muscle</tissue>
    </source>
</reference>
<feature type="domain" description="CEP152 CEP63 binding coiled coil" evidence="3">
    <location>
        <begin position="1225"/>
        <end position="1274"/>
    </location>
</feature>
<dbReference type="GO" id="GO:0005813">
    <property type="term" value="C:centrosome"/>
    <property type="evidence" value="ECO:0007669"/>
    <property type="project" value="TreeGrafter"/>
</dbReference>
<dbReference type="EMBL" id="JAIZAY010000009">
    <property type="protein sequence ID" value="KAJ8036612.1"/>
    <property type="molecule type" value="Genomic_DNA"/>
</dbReference>
<dbReference type="GO" id="GO:0007099">
    <property type="term" value="P:centriole replication"/>
    <property type="evidence" value="ECO:0007669"/>
    <property type="project" value="TreeGrafter"/>
</dbReference>
<feature type="compositionally biased region" description="Polar residues" evidence="2">
    <location>
        <begin position="164"/>
        <end position="174"/>
    </location>
</feature>
<feature type="region of interest" description="Disordered" evidence="2">
    <location>
        <begin position="1178"/>
        <end position="1215"/>
    </location>
</feature>
<feature type="coiled-coil region" evidence="1">
    <location>
        <begin position="774"/>
        <end position="808"/>
    </location>
</feature>
<dbReference type="OrthoDB" id="10064205at2759"/>
<feature type="compositionally biased region" description="Polar residues" evidence="2">
    <location>
        <begin position="1504"/>
        <end position="1530"/>
    </location>
</feature>
<name>A0A9Q1H5U4_HOLLE</name>
<keyword evidence="5" id="KW-1185">Reference proteome</keyword>
<protein>
    <recommendedName>
        <fullName evidence="3">CEP152 CEP63 binding coiled coil domain-containing protein</fullName>
    </recommendedName>
</protein>
<feature type="compositionally biased region" description="Basic and acidic residues" evidence="2">
    <location>
        <begin position="1482"/>
        <end position="1501"/>
    </location>
</feature>
<feature type="compositionally biased region" description="Basic and acidic residues" evidence="2">
    <location>
        <begin position="214"/>
        <end position="230"/>
    </location>
</feature>
<accession>A0A9Q1H5U4</accession>
<feature type="compositionally biased region" description="Basic and acidic residues" evidence="2">
    <location>
        <begin position="25"/>
        <end position="35"/>
    </location>
</feature>
<feature type="region of interest" description="Disordered" evidence="2">
    <location>
        <begin position="1463"/>
        <end position="1571"/>
    </location>
</feature>
<feature type="compositionally biased region" description="Polar residues" evidence="2">
    <location>
        <begin position="1335"/>
        <end position="1349"/>
    </location>
</feature>
<feature type="region of interest" description="Disordered" evidence="2">
    <location>
        <begin position="1"/>
        <end position="179"/>
    </location>
</feature>
<evidence type="ECO:0000256" key="2">
    <source>
        <dbReference type="SAM" id="MobiDB-lite"/>
    </source>
</evidence>
<feature type="compositionally biased region" description="Basic and acidic residues" evidence="2">
    <location>
        <begin position="1561"/>
        <end position="1571"/>
    </location>
</feature>
<evidence type="ECO:0000313" key="5">
    <source>
        <dbReference type="Proteomes" id="UP001152320"/>
    </source>
</evidence>
<feature type="coiled-coil region" evidence="1">
    <location>
        <begin position="391"/>
        <end position="584"/>
    </location>
</feature>
<organism evidence="4 5">
    <name type="scientific">Holothuria leucospilota</name>
    <name type="common">Black long sea cucumber</name>
    <name type="synonym">Mertensiothuria leucospilota</name>
    <dbReference type="NCBI Taxonomy" id="206669"/>
    <lineage>
        <taxon>Eukaryota</taxon>
        <taxon>Metazoa</taxon>
        <taxon>Echinodermata</taxon>
        <taxon>Eleutherozoa</taxon>
        <taxon>Echinozoa</taxon>
        <taxon>Holothuroidea</taxon>
        <taxon>Aspidochirotacea</taxon>
        <taxon>Aspidochirotida</taxon>
        <taxon>Holothuriidae</taxon>
        <taxon>Holothuria</taxon>
    </lineage>
</organism>
<dbReference type="PANTHER" id="PTHR10337:SF6">
    <property type="entry name" value="CENTROSOMAL PROTEIN OF 152 KDA"/>
    <property type="match status" value="1"/>
</dbReference>
<feature type="compositionally biased region" description="Polar residues" evidence="2">
    <location>
        <begin position="1464"/>
        <end position="1481"/>
    </location>
</feature>
<dbReference type="Proteomes" id="UP001152320">
    <property type="component" value="Chromosome 9"/>
</dbReference>
<feature type="coiled-coil region" evidence="1">
    <location>
        <begin position="945"/>
        <end position="1049"/>
    </location>
</feature>
<gene>
    <name evidence="4" type="ORF">HOLleu_20634</name>
</gene>
<feature type="coiled-coil region" evidence="1">
    <location>
        <begin position="638"/>
        <end position="738"/>
    </location>
</feature>
<feature type="compositionally biased region" description="Basic and acidic residues" evidence="2">
    <location>
        <begin position="67"/>
        <end position="80"/>
    </location>
</feature>
<feature type="compositionally biased region" description="Polar residues" evidence="2">
    <location>
        <begin position="135"/>
        <end position="148"/>
    </location>
</feature>
<dbReference type="InterPro" id="IPR051235">
    <property type="entry name" value="CEP152/SHC-Transforming"/>
</dbReference>
<feature type="region of interest" description="Disordered" evidence="2">
    <location>
        <begin position="196"/>
        <end position="235"/>
    </location>
</feature>
<keyword evidence="1" id="KW-0175">Coiled coil</keyword>
<feature type="coiled-coil region" evidence="1">
    <location>
        <begin position="1081"/>
        <end position="1122"/>
    </location>
</feature>
<dbReference type="Pfam" id="PF25770">
    <property type="entry name" value="CC_CEP63-bind_CEP152"/>
    <property type="match status" value="1"/>
</dbReference>
<sequence length="1620" mass="185432">MNVGSSINFDGKAFVDQQEEELEREEQHREQKLRELLSNALPDDLLEEDSDVSSLSSQDEHEEETEPDRPIAWKSRKQESQKTSTPQGRSPPPLKTPATATGARVKRNDKESNLVQGNSPPEVDHQTKNHKPSCSPLSSDSPTDQQYETGRREAEGSDYMTDQPHFSSPRTTIGYTPHIYYPNEGHYQGGLRQDIPAHHRKEGSGGIVWDMDTPDDRRQSQQYETPERKGGGGPYPVGKLVDNHVPPTEVHVYPVHSENNHPQITPKVQYKRGGDDVDLREDTETRHAENQGERCPALGRAASVDLLLSQQLEALQGHYLHPGGTSSNQQLTQMQILYQARGRELEQLTGQLRILQEESAREKRILNHQLALAQGEKDGLATSYEQTKHLLVSAKEENLQLQGNLQAANAQIQATLAAKEEIVQKLHTSEATIETLTKELTELQKAQPLARVREHQDTVLAEMQRRHQEEVADLQERLQRLISELDEKESHAGRLQQNFDESQRSLQQYQIQHAETLNRLTAQLEESQRQCRDLLGQGSYQEIKNLHQQLQTVEHAKQMSEGLCKTLQDEVKDLKQQLQALESAVRLGALSSQSPPEGKGDSVVRNLAKEDWNTPKTSTRSLDAQSSDQVIEGLKTELTRSLINNKNKRNQVAKLQEEIETLKGEVEKWRNKAQQAENELQEGVAATSPDKAVPEESERLQATVRNLTSELEKCKELENRLNEENTELKRQMAEMISDNDEDKRIALERCQNTCMQLHEDSSRNLREELVAQWKTEKAALKESHEKEITQLKAEHEKTIQELDEVKQHYIKVCEEKNGIEDQLKEKIRGDFNKKSIEVKEKCDADKEVALEDLRLSLENIHKAKLIAARAEKDAEVEEMLKKKVEIARHEWVNNDGKQIAHDAVKKCNREWEVKVEREVENRLHQINNVDAAHFSVSVQTDGSVEEESKELVEGYKAEVVKLQAELRKHAEEIKAREALFEEKLNNLRQKHEKQLDEEFQRHERNLEEKLTQARTMWEGMQQHKESKHAQHLDALTEQWIQEKKQLEKKHEMELKQRIDEAVKDSETIMRKMVNAEVTGVKEEVMNKERNWIREKESLQEQLRNAEDELKYARSKVNRLVEDGNEGLEQQVSELRGKLCRVEQEKKQLEHKFNRDLNYMKTRMKEANALTSESLETRLSDLQRSKHRSSSLKSMSDDARHSGSGTDVEEASVQTVSQQDSHADCLQELRNQYLNTVAQIRVDVMQHVAEVREHCQQTVRMEVEKARNSTAKRLREHFTLCLKNQLEEDKKRARNDKRRQSATFMLSALNRFMETKLNDEVSENTETDRDVIDQLQGSAGDTQGVSSSQEQDQRGKGRSRINSVHFDSDLPSNGNFNSTQERNKSHLTAGLLANLPAEDDEDLLQRTFDRLSVLDGSSDSDSVMRSNSPVGDFHSLEEVSLSASQSSVELEQILQRNDRRMMMKNQHSSSGNWSSVPLSNVKESSRTTSRYEHISTERRAPKDGNVTTRQHSSRSSGRNAQSRTKSQSDMLNRSIGKESKGDGRHRRQSDLQSSDHFVPLTHSDRSENMSKSQRCIEFDDLTRPVPLVTRQTQTAKPKSSVNLSAASVTTEYNDLPDNIRH</sequence>
<feature type="compositionally biased region" description="Polar residues" evidence="2">
    <location>
        <begin position="1369"/>
        <end position="1379"/>
    </location>
</feature>
<feature type="region of interest" description="Disordered" evidence="2">
    <location>
        <begin position="1335"/>
        <end position="1380"/>
    </location>
</feature>
<evidence type="ECO:0000256" key="1">
    <source>
        <dbReference type="SAM" id="Coils"/>
    </source>
</evidence>
<dbReference type="PANTHER" id="PTHR10337">
    <property type="entry name" value="SHC TRANSFORMING PROTEIN"/>
    <property type="match status" value="1"/>
</dbReference>